<comment type="pathway">
    <text evidence="1 9 11">Cofactor biosynthesis; thiamine diphosphate biosynthesis; thiamine phosphate from 4-amino-2-methyl-5-diphosphomethylpyrimidine and 4-methyl-5-(2-phosphoethyl)-thiazole: step 1/1.</text>
</comment>
<dbReference type="PANTHER" id="PTHR20857">
    <property type="entry name" value="THIAMINE-PHOSPHATE PYROPHOSPHORYLASE"/>
    <property type="match status" value="1"/>
</dbReference>
<evidence type="ECO:0000256" key="8">
    <source>
        <dbReference type="ARBA" id="ARBA00047883"/>
    </source>
</evidence>
<evidence type="ECO:0000256" key="2">
    <source>
        <dbReference type="ARBA" id="ARBA00022679"/>
    </source>
</evidence>
<feature type="domain" description="Thiamine phosphate synthase/TenI" evidence="12">
    <location>
        <begin position="11"/>
        <end position="191"/>
    </location>
</feature>
<feature type="binding site" evidence="9">
    <location>
        <position position="92"/>
    </location>
    <ligand>
        <name>Mg(2+)</name>
        <dbReference type="ChEBI" id="CHEBI:18420"/>
    </ligand>
</feature>
<dbReference type="EMBL" id="BNJK01000002">
    <property type="protein sequence ID" value="GHO97797.1"/>
    <property type="molecule type" value="Genomic_DNA"/>
</dbReference>
<keyword evidence="4 9" id="KW-0460">Magnesium</keyword>
<dbReference type="EC" id="2.5.1.3" evidence="9"/>
<feature type="binding site" evidence="9">
    <location>
        <begin position="137"/>
        <end position="139"/>
    </location>
    <ligand>
        <name>2-[(2R,5Z)-2-carboxy-4-methylthiazol-5(2H)-ylidene]ethyl phosphate</name>
        <dbReference type="ChEBI" id="CHEBI:62899"/>
    </ligand>
</feature>
<dbReference type="FunFam" id="3.20.20.70:FF:000096">
    <property type="entry name" value="Thiamine-phosphate synthase"/>
    <property type="match status" value="1"/>
</dbReference>
<reference evidence="13" key="1">
    <citation type="submission" date="2020-10" db="EMBL/GenBank/DDBJ databases">
        <title>Taxonomic study of unclassified bacteria belonging to the class Ktedonobacteria.</title>
        <authorList>
            <person name="Yabe S."/>
            <person name="Wang C.M."/>
            <person name="Zheng Y."/>
            <person name="Sakai Y."/>
            <person name="Cavaletti L."/>
            <person name="Monciardini P."/>
            <person name="Donadio S."/>
        </authorList>
    </citation>
    <scope>NUCLEOTIDE SEQUENCE</scope>
    <source>
        <strain evidence="13">ID150040</strain>
    </source>
</reference>
<comment type="catalytic activity">
    <reaction evidence="7 9 10">
        <text>2-(2-carboxy-4-methylthiazol-5-yl)ethyl phosphate + 4-amino-2-methyl-5-(diphosphooxymethyl)pyrimidine + 2 H(+) = thiamine phosphate + CO2 + diphosphate</text>
        <dbReference type="Rhea" id="RHEA:47848"/>
        <dbReference type="ChEBI" id="CHEBI:15378"/>
        <dbReference type="ChEBI" id="CHEBI:16526"/>
        <dbReference type="ChEBI" id="CHEBI:33019"/>
        <dbReference type="ChEBI" id="CHEBI:37575"/>
        <dbReference type="ChEBI" id="CHEBI:57841"/>
        <dbReference type="ChEBI" id="CHEBI:62890"/>
        <dbReference type="EC" id="2.5.1.3"/>
    </reaction>
</comment>
<comment type="cofactor">
    <cofactor evidence="9">
        <name>Mg(2+)</name>
        <dbReference type="ChEBI" id="CHEBI:18420"/>
    </cofactor>
    <text evidence="9">Binds 1 Mg(2+) ion per subunit.</text>
</comment>
<dbReference type="PANTHER" id="PTHR20857:SF15">
    <property type="entry name" value="THIAMINE-PHOSPHATE SYNTHASE"/>
    <property type="match status" value="1"/>
</dbReference>
<dbReference type="RefSeq" id="WP_220208578.1">
    <property type="nucleotide sequence ID" value="NZ_BNJK01000002.1"/>
</dbReference>
<dbReference type="NCBIfam" id="TIGR00693">
    <property type="entry name" value="thiE"/>
    <property type="match status" value="1"/>
</dbReference>
<evidence type="ECO:0000256" key="6">
    <source>
        <dbReference type="ARBA" id="ARBA00047334"/>
    </source>
</evidence>
<dbReference type="Pfam" id="PF02581">
    <property type="entry name" value="TMP-TENI"/>
    <property type="match status" value="1"/>
</dbReference>
<dbReference type="InterPro" id="IPR034291">
    <property type="entry name" value="TMP_synthase"/>
</dbReference>
<dbReference type="GO" id="GO:0000287">
    <property type="term" value="F:magnesium ion binding"/>
    <property type="evidence" value="ECO:0007669"/>
    <property type="project" value="UniProtKB-UniRule"/>
</dbReference>
<dbReference type="CDD" id="cd00564">
    <property type="entry name" value="TMP_TenI"/>
    <property type="match status" value="1"/>
</dbReference>
<evidence type="ECO:0000256" key="11">
    <source>
        <dbReference type="RuleBase" id="RU004253"/>
    </source>
</evidence>
<dbReference type="InterPro" id="IPR022998">
    <property type="entry name" value="ThiamineP_synth_TenI"/>
</dbReference>
<feature type="binding site" evidence="9">
    <location>
        <position position="72"/>
    </location>
    <ligand>
        <name>4-amino-2-methyl-5-(diphosphooxymethyl)pyrimidine</name>
        <dbReference type="ChEBI" id="CHEBI:57841"/>
    </ligand>
</feature>
<keyword evidence="2 9" id="KW-0808">Transferase</keyword>
<keyword evidence="14" id="KW-1185">Reference proteome</keyword>
<evidence type="ECO:0000256" key="1">
    <source>
        <dbReference type="ARBA" id="ARBA00005165"/>
    </source>
</evidence>
<sequence length="219" mass="22597">MNNDLKRLALHVLTDRTLSLGRDMLTVAAAALDGGATVIQLRDKTASTRLLIEEAVALRALTRERGALLIVNDRIDVALAVDADGAHVGQDDMPAALARQLLGPERILGVSAGNLEEAAEAVIAGADYLGVGPIYATASKADAGQPQGTVLLSQLASRHALPLIAIGGINIANTREVIQAGATGIAVISAVVSAPDITAATHDLRQIVLAELYGHERGS</sequence>
<feature type="binding site" evidence="9">
    <location>
        <begin position="40"/>
        <end position="44"/>
    </location>
    <ligand>
        <name>4-amino-2-methyl-5-(diphosphooxymethyl)pyrimidine</name>
        <dbReference type="ChEBI" id="CHEBI:57841"/>
    </ligand>
</feature>
<proteinExistence type="inferred from homology"/>
<evidence type="ECO:0000256" key="5">
    <source>
        <dbReference type="ARBA" id="ARBA00022977"/>
    </source>
</evidence>
<feature type="binding site" evidence="9">
    <location>
        <begin position="188"/>
        <end position="189"/>
    </location>
    <ligand>
        <name>2-[(2R,5Z)-2-carboxy-4-methylthiazol-5(2H)-ylidene]ethyl phosphate</name>
        <dbReference type="ChEBI" id="CHEBI:62899"/>
    </ligand>
</feature>
<feature type="binding site" evidence="9">
    <location>
        <position position="111"/>
    </location>
    <ligand>
        <name>4-amino-2-methyl-5-(diphosphooxymethyl)pyrimidine</name>
        <dbReference type="ChEBI" id="CHEBI:57841"/>
    </ligand>
</feature>
<keyword evidence="3 9" id="KW-0479">Metal-binding</keyword>
<keyword evidence="5 9" id="KW-0784">Thiamine biosynthesis</keyword>
<evidence type="ECO:0000313" key="13">
    <source>
        <dbReference type="EMBL" id="GHO97797.1"/>
    </source>
</evidence>
<dbReference type="GO" id="GO:0009228">
    <property type="term" value="P:thiamine biosynthetic process"/>
    <property type="evidence" value="ECO:0007669"/>
    <property type="project" value="UniProtKB-KW"/>
</dbReference>
<name>A0A8J3IVY6_9CHLR</name>
<evidence type="ECO:0000256" key="10">
    <source>
        <dbReference type="RuleBase" id="RU003826"/>
    </source>
</evidence>
<evidence type="ECO:0000256" key="7">
    <source>
        <dbReference type="ARBA" id="ARBA00047851"/>
    </source>
</evidence>
<accession>A0A8J3IVY6</accession>
<dbReference type="Proteomes" id="UP000597444">
    <property type="component" value="Unassembled WGS sequence"/>
</dbReference>
<dbReference type="GO" id="GO:0005737">
    <property type="term" value="C:cytoplasm"/>
    <property type="evidence" value="ECO:0007669"/>
    <property type="project" value="TreeGrafter"/>
</dbReference>
<feature type="binding site" evidence="9">
    <location>
        <position position="140"/>
    </location>
    <ligand>
        <name>4-amino-2-methyl-5-(diphosphooxymethyl)pyrimidine</name>
        <dbReference type="ChEBI" id="CHEBI:57841"/>
    </ligand>
</feature>
<feature type="binding site" evidence="9">
    <location>
        <position position="73"/>
    </location>
    <ligand>
        <name>Mg(2+)</name>
        <dbReference type="ChEBI" id="CHEBI:18420"/>
    </ligand>
</feature>
<protein>
    <recommendedName>
        <fullName evidence="9">Thiamine-phosphate synthase</fullName>
        <shortName evidence="9">TP synthase</shortName>
        <shortName evidence="9">TPS</shortName>
        <ecNumber evidence="9">2.5.1.3</ecNumber>
    </recommendedName>
    <alternativeName>
        <fullName evidence="9">Thiamine-phosphate pyrophosphorylase</fullName>
        <shortName evidence="9">TMP pyrophosphorylase</shortName>
        <shortName evidence="9">TMP-PPase</shortName>
    </alternativeName>
</protein>
<dbReference type="UniPathway" id="UPA00060">
    <property type="reaction ID" value="UER00141"/>
</dbReference>
<comment type="function">
    <text evidence="9">Condenses 4-methyl-5-(beta-hydroxyethyl)thiazole monophosphate (THZ-P) and 2-methyl-4-amino-5-hydroxymethyl pyrimidine pyrophosphate (HMP-PP) to form thiamine monophosphate (TMP).</text>
</comment>
<comment type="catalytic activity">
    <reaction evidence="6 9 10">
        <text>4-methyl-5-(2-phosphooxyethyl)-thiazole + 4-amino-2-methyl-5-(diphosphooxymethyl)pyrimidine + H(+) = thiamine phosphate + diphosphate</text>
        <dbReference type="Rhea" id="RHEA:22328"/>
        <dbReference type="ChEBI" id="CHEBI:15378"/>
        <dbReference type="ChEBI" id="CHEBI:33019"/>
        <dbReference type="ChEBI" id="CHEBI:37575"/>
        <dbReference type="ChEBI" id="CHEBI:57841"/>
        <dbReference type="ChEBI" id="CHEBI:58296"/>
        <dbReference type="EC" id="2.5.1.3"/>
    </reaction>
</comment>
<evidence type="ECO:0000256" key="9">
    <source>
        <dbReference type="HAMAP-Rule" id="MF_00097"/>
    </source>
</evidence>
<evidence type="ECO:0000259" key="12">
    <source>
        <dbReference type="Pfam" id="PF02581"/>
    </source>
</evidence>
<organism evidence="13 14">
    <name type="scientific">Reticulibacter mediterranei</name>
    <dbReference type="NCBI Taxonomy" id="2778369"/>
    <lineage>
        <taxon>Bacteria</taxon>
        <taxon>Bacillati</taxon>
        <taxon>Chloroflexota</taxon>
        <taxon>Ktedonobacteria</taxon>
        <taxon>Ktedonobacterales</taxon>
        <taxon>Reticulibacteraceae</taxon>
        <taxon>Reticulibacter</taxon>
    </lineage>
</organism>
<comment type="caution">
    <text evidence="13">The sequence shown here is derived from an EMBL/GenBank/DDBJ whole genome shotgun (WGS) entry which is preliminary data.</text>
</comment>
<gene>
    <name evidence="13" type="primary">thiE_1</name>
    <name evidence="9" type="synonym">thiE</name>
    <name evidence="13" type="ORF">KSF_078450</name>
</gene>
<feature type="binding site" evidence="9">
    <location>
        <position position="168"/>
    </location>
    <ligand>
        <name>2-[(2R,5Z)-2-carboxy-4-methylthiazol-5(2H)-ylidene]ethyl phosphate</name>
        <dbReference type="ChEBI" id="CHEBI:62899"/>
    </ligand>
</feature>
<dbReference type="Gene3D" id="3.20.20.70">
    <property type="entry name" value="Aldolase class I"/>
    <property type="match status" value="1"/>
</dbReference>
<evidence type="ECO:0000256" key="3">
    <source>
        <dbReference type="ARBA" id="ARBA00022723"/>
    </source>
</evidence>
<dbReference type="SUPFAM" id="SSF51391">
    <property type="entry name" value="Thiamin phosphate synthase"/>
    <property type="match status" value="1"/>
</dbReference>
<evidence type="ECO:0000256" key="4">
    <source>
        <dbReference type="ARBA" id="ARBA00022842"/>
    </source>
</evidence>
<dbReference type="InterPro" id="IPR013785">
    <property type="entry name" value="Aldolase_TIM"/>
</dbReference>
<dbReference type="GO" id="GO:0009229">
    <property type="term" value="P:thiamine diphosphate biosynthetic process"/>
    <property type="evidence" value="ECO:0007669"/>
    <property type="project" value="UniProtKB-UniRule"/>
</dbReference>
<dbReference type="HAMAP" id="MF_00097">
    <property type="entry name" value="TMP_synthase"/>
    <property type="match status" value="1"/>
</dbReference>
<comment type="catalytic activity">
    <reaction evidence="8 9 10">
        <text>2-[(2R,5Z)-2-carboxy-4-methylthiazol-5(2H)-ylidene]ethyl phosphate + 4-amino-2-methyl-5-(diphosphooxymethyl)pyrimidine + 2 H(+) = thiamine phosphate + CO2 + diphosphate</text>
        <dbReference type="Rhea" id="RHEA:47844"/>
        <dbReference type="ChEBI" id="CHEBI:15378"/>
        <dbReference type="ChEBI" id="CHEBI:16526"/>
        <dbReference type="ChEBI" id="CHEBI:33019"/>
        <dbReference type="ChEBI" id="CHEBI:37575"/>
        <dbReference type="ChEBI" id="CHEBI:57841"/>
        <dbReference type="ChEBI" id="CHEBI:62899"/>
        <dbReference type="EC" id="2.5.1.3"/>
    </reaction>
</comment>
<comment type="similarity">
    <text evidence="9 10">Belongs to the thiamine-phosphate synthase family.</text>
</comment>
<evidence type="ECO:0000313" key="14">
    <source>
        <dbReference type="Proteomes" id="UP000597444"/>
    </source>
</evidence>
<dbReference type="AlphaFoldDB" id="A0A8J3IVY6"/>
<dbReference type="GO" id="GO:0004789">
    <property type="term" value="F:thiamine-phosphate diphosphorylase activity"/>
    <property type="evidence" value="ECO:0007669"/>
    <property type="project" value="UniProtKB-UniRule"/>
</dbReference>
<dbReference type="InterPro" id="IPR036206">
    <property type="entry name" value="ThiamineP_synth_sf"/>
</dbReference>